<dbReference type="GeneID" id="25314821"/>
<name>A0A0F4Z080_RASE3</name>
<dbReference type="EMBL" id="LASV01000100">
    <property type="protein sequence ID" value="KKA23501.1"/>
    <property type="molecule type" value="Genomic_DNA"/>
</dbReference>
<accession>A0A0F4Z080</accession>
<organism evidence="2 3">
    <name type="scientific">Rasamsonia emersonii (strain ATCC 16479 / CBS 393.64 / IMI 116815)</name>
    <dbReference type="NCBI Taxonomy" id="1408163"/>
    <lineage>
        <taxon>Eukaryota</taxon>
        <taxon>Fungi</taxon>
        <taxon>Dikarya</taxon>
        <taxon>Ascomycota</taxon>
        <taxon>Pezizomycotina</taxon>
        <taxon>Eurotiomycetes</taxon>
        <taxon>Eurotiomycetidae</taxon>
        <taxon>Eurotiales</taxon>
        <taxon>Trichocomaceae</taxon>
        <taxon>Rasamsonia</taxon>
    </lineage>
</organism>
<dbReference type="Pfam" id="PF01636">
    <property type="entry name" value="APH"/>
    <property type="match status" value="1"/>
</dbReference>
<dbReference type="PANTHER" id="PTHR21310">
    <property type="entry name" value="AMINOGLYCOSIDE PHOSPHOTRANSFERASE-RELATED-RELATED"/>
    <property type="match status" value="1"/>
</dbReference>
<proteinExistence type="predicted"/>
<gene>
    <name evidence="2" type="ORF">T310_2470</name>
</gene>
<feature type="domain" description="Aminoglycoside phosphotransferase" evidence="1">
    <location>
        <begin position="144"/>
        <end position="197"/>
    </location>
</feature>
<evidence type="ECO:0000313" key="3">
    <source>
        <dbReference type="Proteomes" id="UP000053958"/>
    </source>
</evidence>
<evidence type="ECO:0000313" key="2">
    <source>
        <dbReference type="EMBL" id="KKA23501.1"/>
    </source>
</evidence>
<dbReference type="OrthoDB" id="4225887at2759"/>
<reference evidence="2 3" key="1">
    <citation type="submission" date="2015-04" db="EMBL/GenBank/DDBJ databases">
        <authorList>
            <person name="Heijne W.H."/>
            <person name="Fedorova N.D."/>
            <person name="Nierman W.C."/>
            <person name="Vollebregt A.W."/>
            <person name="Zhao Z."/>
            <person name="Wu L."/>
            <person name="Kumar M."/>
            <person name="Stam H."/>
            <person name="van den Berg M.A."/>
            <person name="Pel H.J."/>
        </authorList>
    </citation>
    <scope>NUCLEOTIDE SEQUENCE [LARGE SCALE GENOMIC DNA]</scope>
    <source>
        <strain evidence="2 3">CBS 393.64</strain>
    </source>
</reference>
<keyword evidence="3" id="KW-1185">Reference proteome</keyword>
<protein>
    <recommendedName>
        <fullName evidence="1">Aminoglycoside phosphotransferase domain-containing protein</fullName>
    </recommendedName>
</protein>
<dbReference type="InterPro" id="IPR002575">
    <property type="entry name" value="Aminoglycoside_PTrfase"/>
</dbReference>
<comment type="caution">
    <text evidence="2">The sequence shown here is derived from an EMBL/GenBank/DDBJ whole genome shotgun (WGS) entry which is preliminary data.</text>
</comment>
<dbReference type="RefSeq" id="XP_013330113.1">
    <property type="nucleotide sequence ID" value="XM_013474659.1"/>
</dbReference>
<dbReference type="SUPFAM" id="SSF56112">
    <property type="entry name" value="Protein kinase-like (PK-like)"/>
    <property type="match status" value="1"/>
</dbReference>
<dbReference type="InterPro" id="IPR011009">
    <property type="entry name" value="Kinase-like_dom_sf"/>
</dbReference>
<dbReference type="Gene3D" id="3.90.1200.10">
    <property type="match status" value="1"/>
</dbReference>
<dbReference type="STRING" id="1408163.A0A0F4Z080"/>
<dbReference type="Proteomes" id="UP000053958">
    <property type="component" value="Unassembled WGS sequence"/>
</dbReference>
<dbReference type="AlphaFoldDB" id="A0A0F4Z080"/>
<dbReference type="InterPro" id="IPR051678">
    <property type="entry name" value="AGP_Transferase"/>
</dbReference>
<dbReference type="PANTHER" id="PTHR21310:SF54">
    <property type="entry name" value="AMINOGLYCOSIDE PHOSPHOTRANSFERASE DOMAIN-CONTAINING PROTEIN"/>
    <property type="match status" value="1"/>
</dbReference>
<sequence>MAPGESNLDTALRVIESAQLTPTEHLLLKEFVTEAVDPDSAARYVLQRVHSYYNSPRHVLEVHGDTGLTGFVYTGQNSPVSKPRASNFTPYRFANTVGGPMIDHRLPDGQCGPFNQESDFNNHLVHKYVGSTTREEIAPVHSRQHQSFFTHADFHPSNILIDRGRLSGIIDWECAGYFPAYWEFTKAIYGVENNEPMEKMMRAAFRGEDFEDELKAEKLLWRETPLGL</sequence>
<evidence type="ECO:0000259" key="1">
    <source>
        <dbReference type="Pfam" id="PF01636"/>
    </source>
</evidence>